<evidence type="ECO:0000313" key="1">
    <source>
        <dbReference type="EMBL" id="UZA70887.1"/>
    </source>
</evidence>
<dbReference type="EMBL" id="CP036495">
    <property type="protein sequence ID" value="UZA70887.1"/>
    <property type="molecule type" value="Genomic_DNA"/>
</dbReference>
<organism evidence="1 2">
    <name type="scientific">Pseudomonas viridiflava</name>
    <name type="common">Phytomonas viridiflava</name>
    <dbReference type="NCBI Taxonomy" id="33069"/>
    <lineage>
        <taxon>Bacteria</taxon>
        <taxon>Pseudomonadati</taxon>
        <taxon>Pseudomonadota</taxon>
        <taxon>Gammaproteobacteria</taxon>
        <taxon>Pseudomonadales</taxon>
        <taxon>Pseudomonadaceae</taxon>
        <taxon>Pseudomonas</taxon>
    </lineage>
</organism>
<evidence type="ECO:0000313" key="2">
    <source>
        <dbReference type="Proteomes" id="UP001163644"/>
    </source>
</evidence>
<accession>A0AA46ZXJ9</accession>
<proteinExistence type="predicted"/>
<name>A0AA46ZXJ9_PSEVI</name>
<gene>
    <name evidence="1" type="ORF">EZZ81_22690</name>
</gene>
<dbReference type="Proteomes" id="UP001163644">
    <property type="component" value="Chromosome"/>
</dbReference>
<sequence>MPAMQSTRYLRINRVIVHRRQAAYYQTLCNLMNACTSASARRAWELSEVTTAAMGCAAAPDCI</sequence>
<dbReference type="AlphaFoldDB" id="A0AA46ZXJ9"/>
<protein>
    <submittedName>
        <fullName evidence="1">Uncharacterized protein</fullName>
    </submittedName>
</protein>
<reference evidence="1" key="1">
    <citation type="submission" date="2019-02" db="EMBL/GenBank/DDBJ databases">
        <authorList>
            <person name="Lutz S."/>
            <person name="Schori C."/>
            <person name="Ahrens C.H."/>
            <person name="Gueguen E."/>
        </authorList>
    </citation>
    <scope>NUCLEOTIDE SEQUENCE</scope>
    <source>
        <strain evidence="1">Psy35</strain>
    </source>
</reference>